<organism evidence="7 9">
    <name type="scientific">Acutalibacter muris</name>
    <dbReference type="NCBI Taxonomy" id="1796620"/>
    <lineage>
        <taxon>Bacteria</taxon>
        <taxon>Bacillati</taxon>
        <taxon>Bacillota</taxon>
        <taxon>Clostridia</taxon>
        <taxon>Eubacteriales</taxon>
        <taxon>Acutalibacteraceae</taxon>
        <taxon>Acutalibacter</taxon>
    </lineage>
</organism>
<protein>
    <submittedName>
        <fullName evidence="7">Peptidoglycan-binding protein</fullName>
    </submittedName>
</protein>
<dbReference type="InterPro" id="IPR002477">
    <property type="entry name" value="Peptidoglycan-bd-like"/>
</dbReference>
<evidence type="ECO:0000256" key="2">
    <source>
        <dbReference type="SAM" id="MobiDB-lite"/>
    </source>
</evidence>
<dbReference type="SUPFAM" id="SSF53807">
    <property type="entry name" value="Helical backbone' metal receptor"/>
    <property type="match status" value="1"/>
</dbReference>
<evidence type="ECO:0000313" key="6">
    <source>
        <dbReference type="EMBL" id="ASB39682.1"/>
    </source>
</evidence>
<dbReference type="EMBL" id="CP065321">
    <property type="protein sequence ID" value="QQR28976.1"/>
    <property type="molecule type" value="Genomic_DNA"/>
</dbReference>
<evidence type="ECO:0000256" key="3">
    <source>
        <dbReference type="SAM" id="SignalP"/>
    </source>
</evidence>
<dbReference type="EMBL" id="CP021422">
    <property type="protein sequence ID" value="ASB39682.1"/>
    <property type="molecule type" value="Genomic_DNA"/>
</dbReference>
<dbReference type="PANTHER" id="PTHR30535">
    <property type="entry name" value="VITAMIN B12-BINDING PROTEIN"/>
    <property type="match status" value="1"/>
</dbReference>
<reference evidence="8" key="2">
    <citation type="submission" date="2017-05" db="EMBL/GenBank/DDBJ databases">
        <title>Improved OligoMM genomes.</title>
        <authorList>
            <person name="Garzetti D."/>
        </authorList>
    </citation>
    <scope>NUCLEOTIDE SEQUENCE [LARGE SCALE GENOMIC DNA]</scope>
    <source>
        <strain evidence="8">KB18</strain>
    </source>
</reference>
<dbReference type="AlphaFoldDB" id="A0A1Z2XMM1"/>
<reference evidence="6" key="1">
    <citation type="journal article" date="2017" name="Genome Announc.">
        <title>High-Quality Whole-Genome Sequences of the Oligo-Mouse-Microbiota Bacterial Community.</title>
        <authorList>
            <person name="Garzetti D."/>
            <person name="Brugiroux S."/>
            <person name="Bunk B."/>
            <person name="Pukall R."/>
            <person name="McCoy K.D."/>
            <person name="Macpherson A.J."/>
            <person name="Stecher B."/>
        </authorList>
    </citation>
    <scope>NUCLEOTIDE SEQUENCE</scope>
    <source>
        <strain evidence="6">KB18</strain>
    </source>
</reference>
<dbReference type="Pfam" id="PF01471">
    <property type="entry name" value="PG_binding_1"/>
    <property type="match status" value="1"/>
</dbReference>
<feature type="region of interest" description="Disordered" evidence="2">
    <location>
        <begin position="403"/>
        <end position="446"/>
    </location>
</feature>
<dbReference type="SUPFAM" id="SSF47090">
    <property type="entry name" value="PGBD-like"/>
    <property type="match status" value="1"/>
</dbReference>
<keyword evidence="8" id="KW-1185">Reference proteome</keyword>
<feature type="chain" id="PRO_5043792108" evidence="3">
    <location>
        <begin position="22"/>
        <end position="446"/>
    </location>
</feature>
<dbReference type="InterPro" id="IPR050902">
    <property type="entry name" value="ABC_Transporter_SBP"/>
</dbReference>
<dbReference type="InterPro" id="IPR002491">
    <property type="entry name" value="ABC_transptr_periplasmic_BD"/>
</dbReference>
<dbReference type="Pfam" id="PF01497">
    <property type="entry name" value="Peripla_BP_2"/>
    <property type="match status" value="1"/>
</dbReference>
<evidence type="ECO:0000313" key="8">
    <source>
        <dbReference type="Proteomes" id="UP000196710"/>
    </source>
</evidence>
<keyword evidence="3" id="KW-0732">Signal</keyword>
<comment type="similarity">
    <text evidence="1">Belongs to the bacterial solute-binding protein 8 family.</text>
</comment>
<feature type="domain" description="Peptidoglycan binding-like" evidence="4">
    <location>
        <begin position="343"/>
        <end position="398"/>
    </location>
</feature>
<dbReference type="InterPro" id="IPR036365">
    <property type="entry name" value="PGBD-like_sf"/>
</dbReference>
<dbReference type="Gene3D" id="1.10.101.10">
    <property type="entry name" value="PGBD-like superfamily/PGBD"/>
    <property type="match status" value="1"/>
</dbReference>
<evidence type="ECO:0000259" key="4">
    <source>
        <dbReference type="Pfam" id="PF01471"/>
    </source>
</evidence>
<dbReference type="KEGG" id="amur:ADH66_02805"/>
<evidence type="ECO:0000313" key="9">
    <source>
        <dbReference type="Proteomes" id="UP000596035"/>
    </source>
</evidence>
<evidence type="ECO:0000259" key="5">
    <source>
        <dbReference type="Pfam" id="PF01497"/>
    </source>
</evidence>
<dbReference type="Gene3D" id="3.40.50.1980">
    <property type="entry name" value="Nitrogenase molybdenum iron protein domain"/>
    <property type="match status" value="2"/>
</dbReference>
<evidence type="ECO:0000313" key="7">
    <source>
        <dbReference type="EMBL" id="QQR28976.1"/>
    </source>
</evidence>
<dbReference type="PANTHER" id="PTHR30535:SF4">
    <property type="entry name" value="HEMIN-BINDING PERIPLASMIC PROTEIN HMUT"/>
    <property type="match status" value="1"/>
</dbReference>
<name>A0A1Z2XMM1_9FIRM</name>
<feature type="region of interest" description="Disordered" evidence="2">
    <location>
        <begin position="318"/>
        <end position="343"/>
    </location>
</feature>
<dbReference type="Proteomes" id="UP000196710">
    <property type="component" value="Chromosome"/>
</dbReference>
<dbReference type="RefSeq" id="WP_157767184.1">
    <property type="nucleotide sequence ID" value="NZ_CP021422.1"/>
</dbReference>
<reference evidence="7 9" key="3">
    <citation type="submission" date="2020-11" db="EMBL/GenBank/DDBJ databases">
        <title>Closed and high quality bacterial genomes of the OMM12 community.</title>
        <authorList>
            <person name="Marbouty M."/>
            <person name="Lamy-Besnier Q."/>
            <person name="Debarbieux L."/>
            <person name="Koszul R."/>
        </authorList>
    </citation>
    <scope>NUCLEOTIDE SEQUENCE [LARGE SCALE GENOMIC DNA]</scope>
    <source>
        <strain evidence="7 9">KB18</strain>
    </source>
</reference>
<feature type="compositionally biased region" description="Polar residues" evidence="2">
    <location>
        <begin position="411"/>
        <end position="423"/>
    </location>
</feature>
<dbReference type="InterPro" id="IPR036366">
    <property type="entry name" value="PGBDSf"/>
</dbReference>
<feature type="compositionally biased region" description="Low complexity" evidence="2">
    <location>
        <begin position="424"/>
        <end position="446"/>
    </location>
</feature>
<gene>
    <name evidence="6" type="ORF">ADH66_02805</name>
    <name evidence="7" type="ORF">I5Q82_12855</name>
</gene>
<accession>A0A1Z2XMM1</accession>
<feature type="domain" description="Fe/B12 periplasmic-binding" evidence="5">
    <location>
        <begin position="54"/>
        <end position="271"/>
    </location>
</feature>
<feature type="signal peptide" evidence="3">
    <location>
        <begin position="1"/>
        <end position="21"/>
    </location>
</feature>
<evidence type="ECO:0000256" key="1">
    <source>
        <dbReference type="ARBA" id="ARBA00008814"/>
    </source>
</evidence>
<proteinExistence type="inferred from homology"/>
<sequence>MMVKKLFAAVLCISLCLMCMAGCSNVGDLVSGTPVGEFPVEINGVTISAKPQKVVVLSPSLADVVLALDCETQLLAGAQGCTQEALGKLQKVDAGDASAIAALGPDLVLVDPACAGAEQALRAEGLTVLNIAPAVNREDFERLYSQVSSALNGGGPGYDQGIDCAQSVFRTLDDINRLIPQKDTVTTGCYLYDLNGSAVTGDMLGTTIMTYSGVTNIFSSLSGGQYGEDDLRVSNPSVIFCRPGLMEELKSDSRYNNLMAVREGNVIELEPSVMEWQGRTVVTAALAISGGAYPELLEESSIGENTDPTSKIEDTVSSALASAEPQGGSSAPAYEQLNPEDQSEDVYKMQERLEELGFLDAEYDGYYGDHTTECVKEFQRVNGLEQTGVADADTLKRLYSTLAKDKDGKSLATQNAPTGGPNENNSDNSTSSDSSTSSDDSAGSEG</sequence>
<dbReference type="Proteomes" id="UP000596035">
    <property type="component" value="Chromosome"/>
</dbReference>